<dbReference type="NCBIfam" id="TIGR01643">
    <property type="entry name" value="YD_repeat_2x"/>
    <property type="match status" value="1"/>
</dbReference>
<dbReference type="Pfam" id="PF05593">
    <property type="entry name" value="RHS_repeat"/>
    <property type="match status" value="1"/>
</dbReference>
<accession>A0A937W6Q6</accession>
<organism evidence="4 5">
    <name type="scientific">Tectimicrobiota bacterium</name>
    <dbReference type="NCBI Taxonomy" id="2528274"/>
    <lineage>
        <taxon>Bacteria</taxon>
        <taxon>Pseudomonadati</taxon>
        <taxon>Nitrospinota/Tectimicrobiota group</taxon>
        <taxon>Candidatus Tectimicrobiota</taxon>
    </lineage>
</organism>
<proteinExistence type="predicted"/>
<evidence type="ECO:0000256" key="2">
    <source>
        <dbReference type="SAM" id="MobiDB-lite"/>
    </source>
</evidence>
<dbReference type="EMBL" id="VGLS01000926">
    <property type="protein sequence ID" value="MBM3226479.1"/>
    <property type="molecule type" value="Genomic_DNA"/>
</dbReference>
<dbReference type="Proteomes" id="UP000712673">
    <property type="component" value="Unassembled WGS sequence"/>
</dbReference>
<keyword evidence="1" id="KW-0732">Signal</keyword>
<evidence type="ECO:0000313" key="4">
    <source>
        <dbReference type="EMBL" id="MBM3226479.1"/>
    </source>
</evidence>
<evidence type="ECO:0000259" key="3">
    <source>
        <dbReference type="Pfam" id="PF01833"/>
    </source>
</evidence>
<dbReference type="AlphaFoldDB" id="A0A937W6Q6"/>
<feature type="compositionally biased region" description="Polar residues" evidence="2">
    <location>
        <begin position="206"/>
        <end position="221"/>
    </location>
</feature>
<name>A0A937W6Q6_UNCTE</name>
<comment type="caution">
    <text evidence="4">The sequence shown here is derived from an EMBL/GenBank/DDBJ whole genome shotgun (WGS) entry which is preliminary data.</text>
</comment>
<dbReference type="InterPro" id="IPR013783">
    <property type="entry name" value="Ig-like_fold"/>
</dbReference>
<gene>
    <name evidence="4" type="ORF">FJZ47_22165</name>
</gene>
<feature type="non-terminal residue" evidence="4">
    <location>
        <position position="249"/>
    </location>
</feature>
<feature type="domain" description="IPT/TIG" evidence="3">
    <location>
        <begin position="77"/>
        <end position="153"/>
    </location>
</feature>
<evidence type="ECO:0000256" key="1">
    <source>
        <dbReference type="ARBA" id="ARBA00022729"/>
    </source>
</evidence>
<dbReference type="Pfam" id="PF01833">
    <property type="entry name" value="TIG"/>
    <property type="match status" value="1"/>
</dbReference>
<evidence type="ECO:0000313" key="5">
    <source>
        <dbReference type="Proteomes" id="UP000712673"/>
    </source>
</evidence>
<dbReference type="PANTHER" id="PTHR46769:SF2">
    <property type="entry name" value="FIBROCYSTIN-L ISOFORM 2 PRECURSOR-RELATED"/>
    <property type="match status" value="1"/>
</dbReference>
<protein>
    <recommendedName>
        <fullName evidence="3">IPT/TIG domain-containing protein</fullName>
    </recommendedName>
</protein>
<dbReference type="InterPro" id="IPR052387">
    <property type="entry name" value="Fibrocystin"/>
</dbReference>
<dbReference type="InterPro" id="IPR006530">
    <property type="entry name" value="YD"/>
</dbReference>
<dbReference type="InterPro" id="IPR031325">
    <property type="entry name" value="RHS_repeat"/>
</dbReference>
<dbReference type="InterPro" id="IPR014756">
    <property type="entry name" value="Ig_E-set"/>
</dbReference>
<dbReference type="SUPFAM" id="SSF81296">
    <property type="entry name" value="E set domains"/>
    <property type="match status" value="2"/>
</dbReference>
<dbReference type="InterPro" id="IPR002909">
    <property type="entry name" value="IPT_dom"/>
</dbReference>
<reference evidence="4" key="1">
    <citation type="submission" date="2019-03" db="EMBL/GenBank/DDBJ databases">
        <title>Lake Tanganyika Metagenome-Assembled Genomes (MAGs).</title>
        <authorList>
            <person name="Tran P."/>
        </authorList>
    </citation>
    <scope>NUCLEOTIDE SEQUENCE</scope>
    <source>
        <strain evidence="4">K_DeepCast_65m_m2_066</strain>
    </source>
</reference>
<sequence length="249" mass="25436">MKHRAGFYLRLVGTLAWYAGLLLLCASPVRAEVRYVYDEVGRLIQVTNPAGESAYYHYDAAGNLLSITRSTVGELAIAEVTPDQGVVGTRVTIAGAGFSTAVSANRVTFNGVSATVLSATATTLVTTVPQGASTGGLTVTIGAQTVSSATRFTVTSTALDAAPTIGSFLPQIALPGALVSIVGKHFARPPGNNIVSFNLTQAPVDSGTTGRLNTTVPTGATSGPLKVRTPTGTALSSTDFFVVPAGFTA</sequence>
<dbReference type="PANTHER" id="PTHR46769">
    <property type="entry name" value="POLYCYSTIC KIDNEY AND HEPATIC DISEASE 1 (AUTOSOMAL RECESSIVE)-LIKE 1"/>
    <property type="match status" value="1"/>
</dbReference>
<feature type="region of interest" description="Disordered" evidence="2">
    <location>
        <begin position="206"/>
        <end position="230"/>
    </location>
</feature>
<dbReference type="Gene3D" id="2.60.40.10">
    <property type="entry name" value="Immunoglobulins"/>
    <property type="match status" value="2"/>
</dbReference>